<dbReference type="RefSeq" id="WP_036365888.1">
    <property type="nucleotide sequence ID" value="NZ_AOMT01000025.1"/>
</dbReference>
<feature type="transmembrane region" description="Helical" evidence="6">
    <location>
        <begin position="155"/>
        <end position="176"/>
    </location>
</feature>
<dbReference type="PANTHER" id="PTHR33545:SF5">
    <property type="entry name" value="UPF0750 MEMBRANE PROTEIN YITT"/>
    <property type="match status" value="1"/>
</dbReference>
<sequence length="208" mass="22866">MSIKLLHVKPKGIQHTPFEDFLAVLIGTFVVGFGVMLLKQSAIALGGTVGLSMMLHHTTGVAFGVWFFVVNLPFYHLGYRRLGGKMIVRTAVAVALLSVMTEIHPYFIDVAQPSPAYVVILANILIGIGLLILFRHRTTLGGFNLLALDVQDRHNIPAGKVLMVMDGAVLLLSLFYLNLQTFILSIMGMLILNAILAMNFRKDRYVGS</sequence>
<dbReference type="OrthoDB" id="3296441at2"/>
<dbReference type="Proteomes" id="UP000035860">
    <property type="component" value="Unassembled WGS sequence"/>
</dbReference>
<evidence type="ECO:0000313" key="7">
    <source>
        <dbReference type="EMBL" id="KDN24902.1"/>
    </source>
</evidence>
<dbReference type="InterPro" id="IPR051461">
    <property type="entry name" value="UPF0750_membrane"/>
</dbReference>
<feature type="transmembrane region" description="Helical" evidence="6">
    <location>
        <begin position="114"/>
        <end position="134"/>
    </location>
</feature>
<keyword evidence="4 6" id="KW-1133">Transmembrane helix</keyword>
<dbReference type="eggNOG" id="COG1284">
    <property type="taxonomic scope" value="Bacteria"/>
</dbReference>
<dbReference type="AlphaFoldDB" id="A0A066UG86"/>
<proteinExistence type="predicted"/>
<keyword evidence="8" id="KW-1185">Reference proteome</keyword>
<keyword evidence="5 6" id="KW-0472">Membrane</keyword>
<evidence type="ECO:0000313" key="8">
    <source>
        <dbReference type="Proteomes" id="UP000035860"/>
    </source>
</evidence>
<comment type="caution">
    <text evidence="7">The sequence shown here is derived from an EMBL/GenBank/DDBJ whole genome shotgun (WGS) entry which is preliminary data.</text>
</comment>
<feature type="transmembrane region" description="Helical" evidence="6">
    <location>
        <begin position="86"/>
        <end position="108"/>
    </location>
</feature>
<reference evidence="7 8" key="1">
    <citation type="journal article" date="2014" name="Genome Announc.">
        <title>Draft Genome Sequence of Moraxella bovoculi Strain 237T (ATCC BAA-1259T) Isolated from a Calf with Infectious Bovine Keratoconjunctivitis.</title>
        <authorList>
            <person name="Calcutt M.J."/>
            <person name="Foecking M.F."/>
            <person name="Martin N.T."/>
            <person name="Mhlanga-Mutangadura T."/>
            <person name="Reilly T.J."/>
        </authorList>
    </citation>
    <scope>NUCLEOTIDE SEQUENCE [LARGE SCALE GENOMIC DNA]</scope>
    <source>
        <strain evidence="7 8">237</strain>
    </source>
</reference>
<evidence type="ECO:0000256" key="1">
    <source>
        <dbReference type="ARBA" id="ARBA00004651"/>
    </source>
</evidence>
<dbReference type="GO" id="GO:0005886">
    <property type="term" value="C:plasma membrane"/>
    <property type="evidence" value="ECO:0007669"/>
    <property type="project" value="UniProtKB-SubCell"/>
</dbReference>
<gene>
    <name evidence="7" type="ORF">MBO_06621</name>
</gene>
<comment type="subcellular location">
    <subcellularLocation>
        <location evidence="1">Cell membrane</location>
        <topology evidence="1">Multi-pass membrane protein</topology>
    </subcellularLocation>
</comment>
<evidence type="ECO:0000256" key="5">
    <source>
        <dbReference type="ARBA" id="ARBA00023136"/>
    </source>
</evidence>
<protein>
    <recommendedName>
        <fullName evidence="9">YitT family protein</fullName>
    </recommendedName>
</protein>
<evidence type="ECO:0000256" key="2">
    <source>
        <dbReference type="ARBA" id="ARBA00022475"/>
    </source>
</evidence>
<accession>A0A066UG86</accession>
<evidence type="ECO:0000256" key="4">
    <source>
        <dbReference type="ARBA" id="ARBA00022989"/>
    </source>
</evidence>
<keyword evidence="3 6" id="KW-0812">Transmembrane</keyword>
<feature type="transmembrane region" description="Helical" evidence="6">
    <location>
        <begin position="54"/>
        <end position="74"/>
    </location>
</feature>
<name>A0A066UG86_9GAMM</name>
<evidence type="ECO:0000256" key="6">
    <source>
        <dbReference type="SAM" id="Phobius"/>
    </source>
</evidence>
<organism evidence="7 8">
    <name type="scientific">Moraxella bovoculi 237</name>
    <dbReference type="NCBI Taxonomy" id="743974"/>
    <lineage>
        <taxon>Bacteria</taxon>
        <taxon>Pseudomonadati</taxon>
        <taxon>Pseudomonadota</taxon>
        <taxon>Gammaproteobacteria</taxon>
        <taxon>Moraxellales</taxon>
        <taxon>Moraxellaceae</taxon>
        <taxon>Moraxella</taxon>
    </lineage>
</organism>
<feature type="transmembrane region" description="Helical" evidence="6">
    <location>
        <begin position="21"/>
        <end position="42"/>
    </location>
</feature>
<evidence type="ECO:0000256" key="3">
    <source>
        <dbReference type="ARBA" id="ARBA00022692"/>
    </source>
</evidence>
<dbReference type="PANTHER" id="PTHR33545">
    <property type="entry name" value="UPF0750 MEMBRANE PROTEIN YITT-RELATED"/>
    <property type="match status" value="1"/>
</dbReference>
<keyword evidence="2" id="KW-1003">Cell membrane</keyword>
<dbReference type="EMBL" id="AOMT01000025">
    <property type="protein sequence ID" value="KDN24902.1"/>
    <property type="molecule type" value="Genomic_DNA"/>
</dbReference>
<feature type="transmembrane region" description="Helical" evidence="6">
    <location>
        <begin position="182"/>
        <end position="200"/>
    </location>
</feature>
<dbReference type="InterPro" id="IPR003740">
    <property type="entry name" value="YitT"/>
</dbReference>
<evidence type="ECO:0008006" key="9">
    <source>
        <dbReference type="Google" id="ProtNLM"/>
    </source>
</evidence>
<dbReference type="Pfam" id="PF02588">
    <property type="entry name" value="YitT_membrane"/>
    <property type="match status" value="1"/>
</dbReference>